<gene>
    <name evidence="3" type="ORF">EU555_20560</name>
</gene>
<proteinExistence type="predicted"/>
<dbReference type="EMBL" id="SRLB01000015">
    <property type="protein sequence ID" value="TGD97157.1"/>
    <property type="molecule type" value="Genomic_DNA"/>
</dbReference>
<keyword evidence="1" id="KW-0812">Transmembrane</keyword>
<keyword evidence="1" id="KW-1133">Transmembrane helix</keyword>
<comment type="caution">
    <text evidence="3">The sequence shown here is derived from an EMBL/GenBank/DDBJ whole genome shotgun (WGS) entry which is preliminary data.</text>
</comment>
<dbReference type="Pfam" id="PF07811">
    <property type="entry name" value="TadE"/>
    <property type="match status" value="1"/>
</dbReference>
<accession>A0A4Z0NL51</accession>
<evidence type="ECO:0000313" key="4">
    <source>
        <dbReference type="Proteomes" id="UP000297535"/>
    </source>
</evidence>
<dbReference type="AlphaFoldDB" id="A0A4Z0NL51"/>
<dbReference type="InterPro" id="IPR012495">
    <property type="entry name" value="TadE-like_dom"/>
</dbReference>
<dbReference type="OrthoDB" id="7349713at2"/>
<protein>
    <submittedName>
        <fullName evidence="3">Pilus assembly protein</fullName>
    </submittedName>
</protein>
<dbReference type="Proteomes" id="UP000297535">
    <property type="component" value="Unassembled WGS sequence"/>
</dbReference>
<keyword evidence="1" id="KW-0472">Membrane</keyword>
<sequence>MIPTVRLNLAHVVSCSVRCSPRPARRHAARETGCNAGERPGHRLRRSIADCRGTAAVEFALVAMPFLGLVGAIVQIAFQIWAAQNFDRALQNTVRTIFTGQFQIANAGQSDAATLLGLLKTTMCGPATAAIPAVFNCQGVKLDVKTVSSFAGGTAPNPVNTSAGTWTASFGTNYACAKPGTIVMVTAAVPFPTFFNLLGLDTRRFTSGAESGSGLLTSTAVFRTEPYQMTGAAGC</sequence>
<evidence type="ECO:0000259" key="2">
    <source>
        <dbReference type="Pfam" id="PF07811"/>
    </source>
</evidence>
<reference evidence="3 4" key="1">
    <citation type="submission" date="2019-04" db="EMBL/GenBank/DDBJ databases">
        <authorList>
            <person name="Feng G."/>
            <person name="Zhu H."/>
        </authorList>
    </citation>
    <scope>NUCLEOTIDE SEQUENCE [LARGE SCALE GENOMIC DNA]</scope>
    <source>
        <strain evidence="3 4">6HR-1</strain>
    </source>
</reference>
<organism evidence="3 4">
    <name type="scientific">Methylobacterium nonmethylotrophicum</name>
    <dbReference type="NCBI Taxonomy" id="1141884"/>
    <lineage>
        <taxon>Bacteria</taxon>
        <taxon>Pseudomonadati</taxon>
        <taxon>Pseudomonadota</taxon>
        <taxon>Alphaproteobacteria</taxon>
        <taxon>Hyphomicrobiales</taxon>
        <taxon>Methylobacteriaceae</taxon>
        <taxon>Methylobacterium</taxon>
    </lineage>
</organism>
<evidence type="ECO:0000256" key="1">
    <source>
        <dbReference type="SAM" id="Phobius"/>
    </source>
</evidence>
<keyword evidence="4" id="KW-1185">Reference proteome</keyword>
<name>A0A4Z0NL51_9HYPH</name>
<evidence type="ECO:0000313" key="3">
    <source>
        <dbReference type="EMBL" id="TGD97157.1"/>
    </source>
</evidence>
<feature type="domain" description="TadE-like" evidence="2">
    <location>
        <begin position="53"/>
        <end position="95"/>
    </location>
</feature>
<feature type="transmembrane region" description="Helical" evidence="1">
    <location>
        <begin position="55"/>
        <end position="82"/>
    </location>
</feature>